<dbReference type="RefSeq" id="WP_146652722.1">
    <property type="nucleotide sequence ID" value="NZ_CP012333.1"/>
</dbReference>
<gene>
    <name evidence="1" type="ORF">AKJ09_08327</name>
</gene>
<organism evidence="1 2">
    <name type="scientific">Labilithrix luteola</name>
    <dbReference type="NCBI Taxonomy" id="1391654"/>
    <lineage>
        <taxon>Bacteria</taxon>
        <taxon>Pseudomonadati</taxon>
        <taxon>Myxococcota</taxon>
        <taxon>Polyangia</taxon>
        <taxon>Polyangiales</taxon>
        <taxon>Labilitrichaceae</taxon>
        <taxon>Labilithrix</taxon>
    </lineage>
</organism>
<dbReference type="EMBL" id="CP012333">
    <property type="protein sequence ID" value="AKV01664.1"/>
    <property type="molecule type" value="Genomic_DNA"/>
</dbReference>
<keyword evidence="2" id="KW-1185">Reference proteome</keyword>
<dbReference type="AlphaFoldDB" id="A0A0K1Q7F6"/>
<evidence type="ECO:0000313" key="2">
    <source>
        <dbReference type="Proteomes" id="UP000064967"/>
    </source>
</evidence>
<dbReference type="Proteomes" id="UP000064967">
    <property type="component" value="Chromosome"/>
</dbReference>
<name>A0A0K1Q7F6_9BACT</name>
<sequence>MTIDASPTIDALTAAIDSTHMSFAIIDGGLTNASGVASARGLPKALANPRPEIVDARAQLAKLKTASDTYLSKLTAWLASYRDSFLLLDRHARWVLSLTTTSPTAIAFSSDQPTHDLLAARAATAAASGADAVALTELARYRSTFDVSWASQSTIADAVAALTDAISSAQQTISYLAWAKANP</sequence>
<reference evidence="1 2" key="1">
    <citation type="submission" date="2015-08" db="EMBL/GenBank/DDBJ databases">
        <authorList>
            <person name="Babu N.S."/>
            <person name="Beckwith C.J."/>
            <person name="Beseler K.G."/>
            <person name="Brison A."/>
            <person name="Carone J.V."/>
            <person name="Caskin T.P."/>
            <person name="Diamond M."/>
            <person name="Durham M.E."/>
            <person name="Foxe J.M."/>
            <person name="Go M."/>
            <person name="Henderson B.A."/>
            <person name="Jones I.B."/>
            <person name="McGettigan J.A."/>
            <person name="Micheletti S.J."/>
            <person name="Nasrallah M.E."/>
            <person name="Ortiz D."/>
            <person name="Piller C.R."/>
            <person name="Privatt S.R."/>
            <person name="Schneider S.L."/>
            <person name="Sharp S."/>
            <person name="Smith T.C."/>
            <person name="Stanton J.D."/>
            <person name="Ullery H.E."/>
            <person name="Wilson R.J."/>
            <person name="Serrano M.G."/>
            <person name="Buck G."/>
            <person name="Lee V."/>
            <person name="Wang Y."/>
            <person name="Carvalho R."/>
            <person name="Voegtly L."/>
            <person name="Shi R."/>
            <person name="Duckworth R."/>
            <person name="Johnson A."/>
            <person name="Loviza R."/>
            <person name="Walstead R."/>
            <person name="Shah Z."/>
            <person name="Kiflezghi M."/>
            <person name="Wade K."/>
            <person name="Ball S.L."/>
            <person name="Bradley K.W."/>
            <person name="Asai D.J."/>
            <person name="Bowman C.A."/>
            <person name="Russell D.A."/>
            <person name="Pope W.H."/>
            <person name="Jacobs-Sera D."/>
            <person name="Hendrix R.W."/>
            <person name="Hatfull G.F."/>
        </authorList>
    </citation>
    <scope>NUCLEOTIDE SEQUENCE [LARGE SCALE GENOMIC DNA]</scope>
    <source>
        <strain evidence="1 2">DSM 27648</strain>
    </source>
</reference>
<dbReference type="KEGG" id="llu:AKJ09_08327"/>
<evidence type="ECO:0000313" key="1">
    <source>
        <dbReference type="EMBL" id="AKV01664.1"/>
    </source>
</evidence>
<proteinExistence type="predicted"/>
<protein>
    <submittedName>
        <fullName evidence="1">Uncharacterized protein</fullName>
    </submittedName>
</protein>
<accession>A0A0K1Q7F6</accession>